<dbReference type="AlphaFoldDB" id="Q46KN5"/>
<dbReference type="Pfam" id="PF12518">
    <property type="entry name" value="DUF3721"/>
    <property type="match status" value="1"/>
</dbReference>
<sequence>MLIMSFVLRKLKILTFFFFLTLPFNLYSQAHMKGTFYSEQEAEKESFELGCIGIHKNQDKWLPCKNEKELHKKLRAN</sequence>
<keyword evidence="2" id="KW-1185">Reference proteome</keyword>
<dbReference type="PhylomeDB" id="Q46KN5"/>
<dbReference type="InterPro" id="IPR022196">
    <property type="entry name" value="DUF3721"/>
</dbReference>
<evidence type="ECO:0000313" key="2">
    <source>
        <dbReference type="Proteomes" id="UP000002535"/>
    </source>
</evidence>
<dbReference type="STRING" id="59920.PMN2A_0451"/>
<dbReference type="Proteomes" id="UP000002535">
    <property type="component" value="Chromosome"/>
</dbReference>
<proteinExistence type="predicted"/>
<protein>
    <submittedName>
        <fullName evidence="1">Possible gibberellin regulated protein</fullName>
    </submittedName>
</protein>
<evidence type="ECO:0000313" key="1">
    <source>
        <dbReference type="EMBL" id="AAZ57943.1"/>
    </source>
</evidence>
<dbReference type="KEGG" id="pmn:PMN2A_0451"/>
<dbReference type="HOGENOM" id="CLU_2701803_0_0_3"/>
<dbReference type="EMBL" id="CP000095">
    <property type="protein sequence ID" value="AAZ57943.1"/>
    <property type="molecule type" value="Genomic_DNA"/>
</dbReference>
<reference evidence="1 2" key="1">
    <citation type="journal article" date="2007" name="PLoS Genet.">
        <title>Patterns and implications of gene gain and loss in the evolution of Prochlorococcus.</title>
        <authorList>
            <person name="Kettler G.C."/>
            <person name="Martiny A.C."/>
            <person name="Huang K."/>
            <person name="Zucker J."/>
            <person name="Coleman M.L."/>
            <person name="Rodrigue S."/>
            <person name="Chen F."/>
            <person name="Lapidus A."/>
            <person name="Ferriera S."/>
            <person name="Johnson J."/>
            <person name="Steglich C."/>
            <person name="Church G.M."/>
            <person name="Richardson P."/>
            <person name="Chisholm S.W."/>
        </authorList>
    </citation>
    <scope>NUCLEOTIDE SEQUENCE [LARGE SCALE GENOMIC DNA]</scope>
    <source>
        <strain evidence="1 2">NATL2A</strain>
    </source>
</reference>
<accession>Q46KN5</accession>
<organism evidence="1 2">
    <name type="scientific">Prochlorococcus marinus (strain NATL2A)</name>
    <dbReference type="NCBI Taxonomy" id="59920"/>
    <lineage>
        <taxon>Bacteria</taxon>
        <taxon>Bacillati</taxon>
        <taxon>Cyanobacteriota</taxon>
        <taxon>Cyanophyceae</taxon>
        <taxon>Synechococcales</taxon>
        <taxon>Prochlorococcaceae</taxon>
        <taxon>Prochlorococcus</taxon>
    </lineage>
</organism>
<name>Q46KN5_PROMT</name>
<gene>
    <name evidence="1" type="ordered locus">PMN2A_0451</name>
</gene>